<evidence type="ECO:0000256" key="9">
    <source>
        <dbReference type="ARBA" id="ARBA00023136"/>
    </source>
</evidence>
<feature type="transmembrane region" description="Helical" evidence="12">
    <location>
        <begin position="373"/>
        <end position="392"/>
    </location>
</feature>
<dbReference type="CDD" id="cd09628">
    <property type="entry name" value="DOMON_SDR_2_like"/>
    <property type="match status" value="1"/>
</dbReference>
<feature type="transmembrane region" description="Helical" evidence="12">
    <location>
        <begin position="509"/>
        <end position="528"/>
    </location>
</feature>
<dbReference type="SMART" id="SM00665">
    <property type="entry name" value="B561"/>
    <property type="match status" value="1"/>
</dbReference>
<evidence type="ECO:0000313" key="17">
    <source>
        <dbReference type="Proteomes" id="UP000694941"/>
    </source>
</evidence>
<dbReference type="PROSITE" id="PS50939">
    <property type="entry name" value="CYTOCHROME_B561"/>
    <property type="match status" value="1"/>
</dbReference>
<dbReference type="InterPro" id="IPR002861">
    <property type="entry name" value="Reeler_dom"/>
</dbReference>
<dbReference type="InterPro" id="IPR051237">
    <property type="entry name" value="Ferric-chelate_Red/DefProt"/>
</dbReference>
<evidence type="ECO:0000256" key="5">
    <source>
        <dbReference type="ARBA" id="ARBA00022692"/>
    </source>
</evidence>
<accession>A0ABM1TKD2</accession>
<keyword evidence="6" id="KW-0249">Electron transport</keyword>
<dbReference type="Proteomes" id="UP000694941">
    <property type="component" value="Unplaced"/>
</dbReference>
<feature type="chain" id="PRO_5045023263" evidence="13">
    <location>
        <begin position="27"/>
        <end position="589"/>
    </location>
</feature>
<dbReference type="InterPro" id="IPR006593">
    <property type="entry name" value="Cyt_b561/ferric_Rdtase_TM"/>
</dbReference>
<sequence>MVNVGVSRVVIICVIATACFVPKCSTLRSGAPPQACKNMIPKHGESPQKSPSPYTLSGEIKSGSNGDVVQVTIFASEGEIFKGFFVQARLKDDPSHIVEGSFIEDDMSRVINCNAAKSAVTHKNTKEKREFTTTWTPPANFNGEVIFRGTVLKDFKTFWINIDTLPLSIVGPSPQPVRKPVPSVNLYSDCESQKKSCFGMPSLCIRDKSCSVILIYIYREGEVEFEMTGALGSSDKYIAVGMSEDNKMGEDSVTECVLLNEKVIIRQSWNIPSTYNNEILKEPMGIYNQSGYYVDGVMTCRWKSKALTTMRNTVHNIVNQNYHLLLAKGPASSDGVKRKHSERAVSDNPVNLTLVSVVAGAKVPLFIKLHGSLMVAAWIGFASLAILMARHYKQVWQANTLCTVKIWFAIHRFLMLLSLSLMIAGFVLIFLHVEGWSQVKPNPHPILGCVATGLALLQPIMAMLRPKPDARKRPIFNWLHWFVGNAAKIVAVLTIFFAVSLQAANLPYAYYWILVGYVAFYFLFHLLMQLHACIMDRKRGTEIGMQELNGEERDSPKDAPGSNFRRFMLGIYIVIVAGLVTALVLLIWL</sequence>
<evidence type="ECO:0000256" key="12">
    <source>
        <dbReference type="SAM" id="Phobius"/>
    </source>
</evidence>
<dbReference type="RefSeq" id="XP_022256337.1">
    <property type="nucleotide sequence ID" value="XM_022400629.1"/>
</dbReference>
<dbReference type="CDD" id="cd08544">
    <property type="entry name" value="Reeler"/>
    <property type="match status" value="1"/>
</dbReference>
<keyword evidence="9 12" id="KW-0472">Membrane</keyword>
<dbReference type="Gene3D" id="2.60.40.4060">
    <property type="entry name" value="Reeler domain"/>
    <property type="match status" value="1"/>
</dbReference>
<feature type="transmembrane region" description="Helical" evidence="12">
    <location>
        <begin position="567"/>
        <end position="588"/>
    </location>
</feature>
<feature type="transmembrane region" description="Helical" evidence="12">
    <location>
        <begin position="413"/>
        <end position="433"/>
    </location>
</feature>
<evidence type="ECO:0000259" key="14">
    <source>
        <dbReference type="PROSITE" id="PS50836"/>
    </source>
</evidence>
<feature type="signal peptide" evidence="13">
    <location>
        <begin position="1"/>
        <end position="26"/>
    </location>
</feature>
<evidence type="ECO:0000256" key="7">
    <source>
        <dbReference type="ARBA" id="ARBA00022989"/>
    </source>
</evidence>
<evidence type="ECO:0000256" key="2">
    <source>
        <dbReference type="ARBA" id="ARBA00004141"/>
    </source>
</evidence>
<comment type="subcellular location">
    <subcellularLocation>
        <location evidence="2">Membrane</location>
        <topology evidence="2">Multi-pass membrane protein</topology>
    </subcellularLocation>
</comment>
<dbReference type="GeneID" id="106472028"/>
<evidence type="ECO:0000256" key="3">
    <source>
        <dbReference type="ARBA" id="ARBA00009195"/>
    </source>
</evidence>
<keyword evidence="7 12" id="KW-1133">Transmembrane helix</keyword>
<dbReference type="RefSeq" id="XP_022256339.1">
    <property type="nucleotide sequence ID" value="XM_022400631.1"/>
</dbReference>
<evidence type="ECO:0000259" key="16">
    <source>
        <dbReference type="PROSITE" id="PS51019"/>
    </source>
</evidence>
<organism evidence="17 19">
    <name type="scientific">Limulus polyphemus</name>
    <name type="common">Atlantic horseshoe crab</name>
    <dbReference type="NCBI Taxonomy" id="6850"/>
    <lineage>
        <taxon>Eukaryota</taxon>
        <taxon>Metazoa</taxon>
        <taxon>Ecdysozoa</taxon>
        <taxon>Arthropoda</taxon>
        <taxon>Chelicerata</taxon>
        <taxon>Merostomata</taxon>
        <taxon>Xiphosura</taxon>
        <taxon>Limulidae</taxon>
        <taxon>Limulus</taxon>
    </lineage>
</organism>
<keyword evidence="5 12" id="KW-0812">Transmembrane</keyword>
<dbReference type="PROSITE" id="PS50836">
    <property type="entry name" value="DOMON"/>
    <property type="match status" value="1"/>
</dbReference>
<dbReference type="InterPro" id="IPR005018">
    <property type="entry name" value="DOMON_domain"/>
</dbReference>
<comment type="cofactor">
    <cofactor evidence="1">
        <name>heme b</name>
        <dbReference type="ChEBI" id="CHEBI:60344"/>
    </cofactor>
</comment>
<evidence type="ECO:0000256" key="1">
    <source>
        <dbReference type="ARBA" id="ARBA00001970"/>
    </source>
</evidence>
<dbReference type="Pfam" id="PF02014">
    <property type="entry name" value="Reeler"/>
    <property type="match status" value="1"/>
</dbReference>
<keyword evidence="8" id="KW-0408">Iron</keyword>
<feature type="domain" description="DOMON" evidence="14">
    <location>
        <begin position="210"/>
        <end position="329"/>
    </location>
</feature>
<evidence type="ECO:0000313" key="19">
    <source>
        <dbReference type="RefSeq" id="XP_022256338.1"/>
    </source>
</evidence>
<evidence type="ECO:0000313" key="20">
    <source>
        <dbReference type="RefSeq" id="XP_022256339.1"/>
    </source>
</evidence>
<evidence type="ECO:0000256" key="10">
    <source>
        <dbReference type="ARBA" id="ARBA00023180"/>
    </source>
</evidence>
<dbReference type="CDD" id="cd08760">
    <property type="entry name" value="Cyt_b561_FRRS1_like"/>
    <property type="match status" value="1"/>
</dbReference>
<dbReference type="Gene3D" id="1.20.120.1770">
    <property type="match status" value="1"/>
</dbReference>
<feature type="transmembrane region" description="Helical" evidence="12">
    <location>
        <begin position="476"/>
        <end position="503"/>
    </location>
</feature>
<dbReference type="Pfam" id="PF03351">
    <property type="entry name" value="DOMON"/>
    <property type="match status" value="1"/>
</dbReference>
<dbReference type="PANTHER" id="PTHR45828">
    <property type="entry name" value="CYTOCHROME B561/FERRIC REDUCTASE TRANSMEMBRANE"/>
    <property type="match status" value="1"/>
</dbReference>
<feature type="region of interest" description="Disordered" evidence="11">
    <location>
        <begin position="38"/>
        <end position="57"/>
    </location>
</feature>
<feature type="transmembrane region" description="Helical" evidence="12">
    <location>
        <begin position="445"/>
        <end position="464"/>
    </location>
</feature>
<evidence type="ECO:0000259" key="15">
    <source>
        <dbReference type="PROSITE" id="PS50939"/>
    </source>
</evidence>
<comment type="similarity">
    <text evidence="3">Belongs to the FRRS1 family.</text>
</comment>
<keyword evidence="17" id="KW-1185">Reference proteome</keyword>
<keyword evidence="10" id="KW-0325">Glycoprotein</keyword>
<dbReference type="RefSeq" id="XP_022256338.1">
    <property type="nucleotide sequence ID" value="XM_022400630.1"/>
</dbReference>
<evidence type="ECO:0000256" key="8">
    <source>
        <dbReference type="ARBA" id="ARBA00023004"/>
    </source>
</evidence>
<keyword evidence="13" id="KW-0732">Signal</keyword>
<evidence type="ECO:0000313" key="18">
    <source>
        <dbReference type="RefSeq" id="XP_022256337.1"/>
    </source>
</evidence>
<gene>
    <name evidence="18 19 20" type="primary">LOC106472028</name>
</gene>
<protein>
    <submittedName>
        <fullName evidence="18 19">Ferric-chelate reductase 1 homolog</fullName>
    </submittedName>
</protein>
<evidence type="ECO:0000256" key="13">
    <source>
        <dbReference type="SAM" id="SignalP"/>
    </source>
</evidence>
<dbReference type="PANTHER" id="PTHR45828:SF33">
    <property type="entry name" value="DOMON DOMAIN-CONTAINING PROTEIN"/>
    <property type="match status" value="1"/>
</dbReference>
<evidence type="ECO:0000256" key="4">
    <source>
        <dbReference type="ARBA" id="ARBA00022448"/>
    </source>
</evidence>
<evidence type="ECO:0000256" key="6">
    <source>
        <dbReference type="ARBA" id="ARBA00022982"/>
    </source>
</evidence>
<dbReference type="InterPro" id="IPR042307">
    <property type="entry name" value="Reeler_sf"/>
</dbReference>
<evidence type="ECO:0000256" key="11">
    <source>
        <dbReference type="SAM" id="MobiDB-lite"/>
    </source>
</evidence>
<keyword evidence="4" id="KW-0813">Transport</keyword>
<name>A0ABM1TKD2_LIMPO</name>
<feature type="domain" description="Cytochrome b561" evidence="15">
    <location>
        <begin position="336"/>
        <end position="534"/>
    </location>
</feature>
<dbReference type="PROSITE" id="PS51019">
    <property type="entry name" value="REELIN"/>
    <property type="match status" value="1"/>
</dbReference>
<reference evidence="18 19" key="1">
    <citation type="submission" date="2025-05" db="UniProtKB">
        <authorList>
            <consortium name="RefSeq"/>
        </authorList>
    </citation>
    <scope>IDENTIFICATION</scope>
    <source>
        <tissue evidence="18 19">Muscle</tissue>
    </source>
</reference>
<feature type="domain" description="Reelin" evidence="16">
    <location>
        <begin position="9"/>
        <end position="182"/>
    </location>
</feature>
<proteinExistence type="inferred from homology"/>